<dbReference type="AlphaFoldDB" id="A0A1H0K3S6"/>
<dbReference type="UniPathway" id="UPA00011"/>
<dbReference type="PROSITE" id="PS51186">
    <property type="entry name" value="GNAT"/>
    <property type="match status" value="1"/>
</dbReference>
<protein>
    <recommendedName>
        <fullName evidence="3">Lysine N-acyltransferase MbtK</fullName>
    </recommendedName>
    <alternativeName>
        <fullName evidence="5">Mycobactin synthase protein K</fullName>
    </alternativeName>
</protein>
<dbReference type="STRING" id="1005944.SAMN05192576_4146"/>
<dbReference type="GO" id="GO:0016410">
    <property type="term" value="F:N-acyltransferase activity"/>
    <property type="evidence" value="ECO:0007669"/>
    <property type="project" value="TreeGrafter"/>
</dbReference>
<dbReference type="Gene3D" id="3.40.630.30">
    <property type="match status" value="1"/>
</dbReference>
<evidence type="ECO:0000313" key="7">
    <source>
        <dbReference type="EMBL" id="SDO50559.1"/>
    </source>
</evidence>
<feature type="domain" description="N-acetyltransferase" evidence="6">
    <location>
        <begin position="21"/>
        <end position="172"/>
    </location>
</feature>
<dbReference type="SMART" id="SM01006">
    <property type="entry name" value="AlcB"/>
    <property type="match status" value="1"/>
</dbReference>
<dbReference type="InterPro" id="IPR016181">
    <property type="entry name" value="Acyl_CoA_acyltransferase"/>
</dbReference>
<dbReference type="PANTHER" id="PTHR31438:SF1">
    <property type="entry name" value="LYSINE N-ACYLTRANSFERASE C17G9.06C-RELATED"/>
    <property type="match status" value="1"/>
</dbReference>
<dbReference type="EMBL" id="FNIC01000009">
    <property type="protein sequence ID" value="SDO50559.1"/>
    <property type="molecule type" value="Genomic_DNA"/>
</dbReference>
<evidence type="ECO:0000313" key="8">
    <source>
        <dbReference type="Proteomes" id="UP000199004"/>
    </source>
</evidence>
<evidence type="ECO:0000256" key="1">
    <source>
        <dbReference type="ARBA" id="ARBA00003818"/>
    </source>
</evidence>
<dbReference type="Pfam" id="PF13523">
    <property type="entry name" value="Acetyltransf_8"/>
    <property type="match status" value="1"/>
</dbReference>
<comment type="function">
    <text evidence="1">Acyltransferase required for the direct transfer of medium- to long-chain fatty acyl moieties from a carrier protein (MbtL) on to the epsilon-amino group of lysine residue in the mycobactin core.</text>
</comment>
<dbReference type="RefSeq" id="WP_091026706.1">
    <property type="nucleotide sequence ID" value="NZ_BKAE01000014.1"/>
</dbReference>
<organism evidence="7 8">
    <name type="scientific">Nocardioides szechwanensis</name>
    <dbReference type="NCBI Taxonomy" id="1005944"/>
    <lineage>
        <taxon>Bacteria</taxon>
        <taxon>Bacillati</taxon>
        <taxon>Actinomycetota</taxon>
        <taxon>Actinomycetes</taxon>
        <taxon>Propionibacteriales</taxon>
        <taxon>Nocardioidaceae</taxon>
        <taxon>Nocardioides</taxon>
    </lineage>
</organism>
<dbReference type="Proteomes" id="UP000199004">
    <property type="component" value="Unassembled WGS sequence"/>
</dbReference>
<name>A0A1H0K3S6_9ACTN</name>
<dbReference type="SUPFAM" id="SSF55729">
    <property type="entry name" value="Acyl-CoA N-acyltransferases (Nat)"/>
    <property type="match status" value="1"/>
</dbReference>
<reference evidence="7 8" key="1">
    <citation type="submission" date="2016-10" db="EMBL/GenBank/DDBJ databases">
        <authorList>
            <person name="de Groot N.N."/>
        </authorList>
    </citation>
    <scope>NUCLEOTIDE SEQUENCE [LARGE SCALE GENOMIC DNA]</scope>
    <source>
        <strain evidence="7 8">CGMCC 1.11147</strain>
    </source>
</reference>
<proteinExistence type="predicted"/>
<evidence type="ECO:0000256" key="2">
    <source>
        <dbReference type="ARBA" id="ARBA00005102"/>
    </source>
</evidence>
<dbReference type="GO" id="GO:0019290">
    <property type="term" value="P:siderophore biosynthetic process"/>
    <property type="evidence" value="ECO:0007669"/>
    <property type="project" value="InterPro"/>
</dbReference>
<dbReference type="OrthoDB" id="5177616at2"/>
<dbReference type="InterPro" id="IPR019432">
    <property type="entry name" value="Acyltransferase_MbtK/IucB-like"/>
</dbReference>
<keyword evidence="8" id="KW-1185">Reference proteome</keyword>
<sequence>MTDSGIRHLRLERFDPARDSPLLHSWVVQERAQFWMMGEHTLAEVREIYEWIDEQPTHAAYLAWADDEPAALFQTYDPRAEEVGDHFDVRLGDVGVHFMLAPPTRPRSGFTSTVISFLVDTVFADPEVHRLVAEPDARNEKAVNLVVRLGFELGPVVELSTKPAQLAYLDRTSFSNHRSA</sequence>
<dbReference type="InterPro" id="IPR000182">
    <property type="entry name" value="GNAT_dom"/>
</dbReference>
<accession>A0A1H0K3S6</accession>
<evidence type="ECO:0000256" key="4">
    <source>
        <dbReference type="ARBA" id="ARBA00023251"/>
    </source>
</evidence>
<evidence type="ECO:0000256" key="5">
    <source>
        <dbReference type="ARBA" id="ARBA00031122"/>
    </source>
</evidence>
<gene>
    <name evidence="7" type="ORF">SAMN05192576_4146</name>
</gene>
<dbReference type="GO" id="GO:0046677">
    <property type="term" value="P:response to antibiotic"/>
    <property type="evidence" value="ECO:0007669"/>
    <property type="project" value="UniProtKB-KW"/>
</dbReference>
<evidence type="ECO:0000256" key="3">
    <source>
        <dbReference type="ARBA" id="ARBA00020586"/>
    </source>
</evidence>
<evidence type="ECO:0000259" key="6">
    <source>
        <dbReference type="PROSITE" id="PS51186"/>
    </source>
</evidence>
<comment type="pathway">
    <text evidence="2">Siderophore biosynthesis; mycobactin biosynthesis.</text>
</comment>
<dbReference type="PANTHER" id="PTHR31438">
    <property type="entry name" value="LYSINE N-ACYLTRANSFERASE C17G9.06C-RELATED"/>
    <property type="match status" value="1"/>
</dbReference>
<keyword evidence="4" id="KW-0046">Antibiotic resistance</keyword>